<keyword evidence="7" id="KW-1185">Reference proteome</keyword>
<reference evidence="7" key="1">
    <citation type="submission" date="2018-09" db="EMBL/GenBank/DDBJ databases">
        <authorList>
            <person name="Kim I."/>
        </authorList>
    </citation>
    <scope>NUCLEOTIDE SEQUENCE [LARGE SCALE GENOMIC DNA]</scope>
    <source>
        <strain evidence="7">DD4a</strain>
    </source>
</reference>
<protein>
    <submittedName>
        <fullName evidence="6">FAD-dependent oxidoreductase</fullName>
    </submittedName>
</protein>
<comment type="cofactor">
    <cofactor evidence="1">
        <name>FAD</name>
        <dbReference type="ChEBI" id="CHEBI:57692"/>
    </cofactor>
</comment>
<dbReference type="SUPFAM" id="SSF51905">
    <property type="entry name" value="FAD/NAD(P)-binding domain"/>
    <property type="match status" value="1"/>
</dbReference>
<gene>
    <name evidence="6" type="ORF">D1781_17145</name>
</gene>
<dbReference type="Pfam" id="PF01266">
    <property type="entry name" value="DAO"/>
    <property type="match status" value="1"/>
</dbReference>
<sequence>MGGRCAVTGPIVVIGAGLAGAAAAWRLAAQGREVVLVEAVAPAHVGGSSHGSARIFRHAYPDPFWVDLTVRALDGWHELEAAIGRSVLTTTGGLDFGPRHDLPAVAAAMAACGVGSELLPPQAARERWPHLAVDGPVLHHTEAGVIDAAVAVEAMVAEAQRHGARLLLDRVVAVEVAFDGATVTLEQAGPLSASTAVVAAGAWLPEIAPRLPAAIADRLPPLVVTQQQVFHFPFPEPPARPEDWPVFIHQGEHMVYSLPGGRDAGGAGFKIAEHDAGILTTASTRDGVVDPASRARVVDLVRRLLPAVDPSPYAETTCLYTSTPTEDFVIDRVGPVVIASPCSGHGAKFAPLIGDLIAAAVAGDEPIPRFRLR</sequence>
<keyword evidence="3" id="KW-0274">FAD</keyword>
<keyword evidence="4" id="KW-0560">Oxidoreductase</keyword>
<evidence type="ECO:0000313" key="7">
    <source>
        <dbReference type="Proteomes" id="UP000265742"/>
    </source>
</evidence>
<dbReference type="SUPFAM" id="SSF54373">
    <property type="entry name" value="FAD-linked reductases, C-terminal domain"/>
    <property type="match status" value="1"/>
</dbReference>
<comment type="caution">
    <text evidence="6">The sequence shown here is derived from an EMBL/GenBank/DDBJ whole genome shotgun (WGS) entry which is preliminary data.</text>
</comment>
<evidence type="ECO:0000256" key="1">
    <source>
        <dbReference type="ARBA" id="ARBA00001974"/>
    </source>
</evidence>
<dbReference type="PANTHER" id="PTHR10961">
    <property type="entry name" value="PEROXISOMAL SARCOSINE OXIDASE"/>
    <property type="match status" value="1"/>
</dbReference>
<dbReference type="PANTHER" id="PTHR10961:SF7">
    <property type="entry name" value="FAD DEPENDENT OXIDOREDUCTASE DOMAIN-CONTAINING PROTEIN"/>
    <property type="match status" value="1"/>
</dbReference>
<dbReference type="Gene3D" id="3.50.50.60">
    <property type="entry name" value="FAD/NAD(P)-binding domain"/>
    <property type="match status" value="1"/>
</dbReference>
<evidence type="ECO:0000259" key="5">
    <source>
        <dbReference type="Pfam" id="PF01266"/>
    </source>
</evidence>
<organism evidence="6 7">
    <name type="scientific">Amnibacterium setariae</name>
    <dbReference type="NCBI Taxonomy" id="2306585"/>
    <lineage>
        <taxon>Bacteria</taxon>
        <taxon>Bacillati</taxon>
        <taxon>Actinomycetota</taxon>
        <taxon>Actinomycetes</taxon>
        <taxon>Micrococcales</taxon>
        <taxon>Microbacteriaceae</taxon>
        <taxon>Amnibacterium</taxon>
    </lineage>
</organism>
<dbReference type="AlphaFoldDB" id="A0A3A1TY63"/>
<dbReference type="Proteomes" id="UP000265742">
    <property type="component" value="Unassembled WGS sequence"/>
</dbReference>
<evidence type="ECO:0000256" key="4">
    <source>
        <dbReference type="ARBA" id="ARBA00023002"/>
    </source>
</evidence>
<dbReference type="EMBL" id="QXTG01000003">
    <property type="protein sequence ID" value="RIX26639.1"/>
    <property type="molecule type" value="Genomic_DNA"/>
</dbReference>
<dbReference type="InterPro" id="IPR045170">
    <property type="entry name" value="MTOX"/>
</dbReference>
<feature type="domain" description="FAD dependent oxidoreductase" evidence="5">
    <location>
        <begin position="11"/>
        <end position="359"/>
    </location>
</feature>
<keyword evidence="2" id="KW-0285">Flavoprotein</keyword>
<dbReference type="GO" id="GO:0008115">
    <property type="term" value="F:sarcosine oxidase activity"/>
    <property type="evidence" value="ECO:0007669"/>
    <property type="project" value="TreeGrafter"/>
</dbReference>
<evidence type="ECO:0000313" key="6">
    <source>
        <dbReference type="EMBL" id="RIX26639.1"/>
    </source>
</evidence>
<evidence type="ECO:0000256" key="2">
    <source>
        <dbReference type="ARBA" id="ARBA00022630"/>
    </source>
</evidence>
<dbReference type="OrthoDB" id="9806257at2"/>
<evidence type="ECO:0000256" key="3">
    <source>
        <dbReference type="ARBA" id="ARBA00022827"/>
    </source>
</evidence>
<dbReference type="GO" id="GO:0050660">
    <property type="term" value="F:flavin adenine dinucleotide binding"/>
    <property type="evidence" value="ECO:0007669"/>
    <property type="project" value="InterPro"/>
</dbReference>
<dbReference type="Gene3D" id="3.30.9.10">
    <property type="entry name" value="D-Amino Acid Oxidase, subunit A, domain 2"/>
    <property type="match status" value="1"/>
</dbReference>
<dbReference type="InterPro" id="IPR036188">
    <property type="entry name" value="FAD/NAD-bd_sf"/>
</dbReference>
<proteinExistence type="predicted"/>
<accession>A0A3A1TY63</accession>
<dbReference type="InterPro" id="IPR006076">
    <property type="entry name" value="FAD-dep_OxRdtase"/>
</dbReference>
<name>A0A3A1TY63_9MICO</name>